<reference evidence="2" key="1">
    <citation type="submission" date="2016-10" db="EMBL/GenBank/DDBJ databases">
        <title>Sequence of Gallionella enrichment culture.</title>
        <authorList>
            <person name="Poehlein A."/>
            <person name="Muehling M."/>
            <person name="Daniel R."/>
        </authorList>
    </citation>
    <scope>NUCLEOTIDE SEQUENCE</scope>
</reference>
<proteinExistence type="predicted"/>
<dbReference type="InterPro" id="IPR007029">
    <property type="entry name" value="YHS_dom"/>
</dbReference>
<dbReference type="AlphaFoldDB" id="A0A1J5S6V3"/>
<sequence>MGLHDLEVKELIDPVCGMPVNAASPHSRVHGGAMFSFCSESCRARFMTDPPHFVVITVPSRDAPELTPELVVKGIHDEPERSENITIESGGQVEQRLLHGGLRGLIASWFLAWREGRHAARTSRELLALYRTVSADHPGLANREIYKLVVMARNSCDATTANEVLECAEESFAAWPSRRDLTLCDVVHYLAVNEFLALHDGKHWIHSDTSHMVASRIPHSLCVIRRK</sequence>
<gene>
    <name evidence="2" type="ORF">GALL_179800</name>
</gene>
<accession>A0A1J5S6V3</accession>
<name>A0A1J5S6V3_9ZZZZ</name>
<dbReference type="EMBL" id="MLJW01000100">
    <property type="protein sequence ID" value="OIQ99964.1"/>
    <property type="molecule type" value="Genomic_DNA"/>
</dbReference>
<dbReference type="InterPro" id="IPR011017">
    <property type="entry name" value="TRASH_dom"/>
</dbReference>
<comment type="caution">
    <text evidence="2">The sequence shown here is derived from an EMBL/GenBank/DDBJ whole genome shotgun (WGS) entry which is preliminary data.</text>
</comment>
<feature type="domain" description="TRASH" evidence="1">
    <location>
        <begin position="13"/>
        <end position="50"/>
    </location>
</feature>
<evidence type="ECO:0000313" key="2">
    <source>
        <dbReference type="EMBL" id="OIQ99964.1"/>
    </source>
</evidence>
<evidence type="ECO:0000259" key="1">
    <source>
        <dbReference type="SMART" id="SM00746"/>
    </source>
</evidence>
<dbReference type="Pfam" id="PF04945">
    <property type="entry name" value="YHS"/>
    <property type="match status" value="1"/>
</dbReference>
<protein>
    <submittedName>
        <fullName evidence="2">YHS domain protein</fullName>
    </submittedName>
</protein>
<organism evidence="2">
    <name type="scientific">mine drainage metagenome</name>
    <dbReference type="NCBI Taxonomy" id="410659"/>
    <lineage>
        <taxon>unclassified sequences</taxon>
        <taxon>metagenomes</taxon>
        <taxon>ecological metagenomes</taxon>
    </lineage>
</organism>
<dbReference type="SMART" id="SM00746">
    <property type="entry name" value="TRASH"/>
    <property type="match status" value="1"/>
</dbReference>